<sequence length="258" mass="28860">MGRVALLSFFLVLSACASKQLEGPSDDSNLSVEKQDAQKRASIRMQLAISYYQQGQYKVALDEIKHALAISPDLVDAYSVRALIFMGTGEKKLAEDNFLYALKLAPDNLDIANNYGWFLCQNKREKEGLVYLQKVLQSQTYASSKAYNAAGMCSLNMGDNAAAEKYFMQGFGVDPANSGLNTNLARTLFLRGEYAKARFYIGRVIQQDVLTPDVLWLAIKIEHKLRDDAALNSLSAQLRKRYPDSPEFSLLQRGLFDE</sequence>
<gene>
    <name evidence="3" type="primary">pilW</name>
    <name evidence="3" type="ORF">H8K32_06290</name>
</gene>
<keyword evidence="2" id="KW-0732">Signal</keyword>
<dbReference type="PANTHER" id="PTHR44216">
    <property type="entry name" value="PROTEIN O-MANNOSYL-TRANSFERASE TMTC2"/>
    <property type="match status" value="1"/>
</dbReference>
<dbReference type="InterPro" id="IPR052384">
    <property type="entry name" value="TMTC_O-mannosyltransferase"/>
</dbReference>
<dbReference type="InterPro" id="IPR011990">
    <property type="entry name" value="TPR-like_helical_dom_sf"/>
</dbReference>
<dbReference type="SMART" id="SM00028">
    <property type="entry name" value="TPR"/>
    <property type="match status" value="4"/>
</dbReference>
<dbReference type="SUPFAM" id="SSF48452">
    <property type="entry name" value="TPR-like"/>
    <property type="match status" value="1"/>
</dbReference>
<dbReference type="PROSITE" id="PS50005">
    <property type="entry name" value="TPR"/>
    <property type="match status" value="3"/>
</dbReference>
<protein>
    <submittedName>
        <fullName evidence="3">Type IV pilus biogenesis/stability protein PilW</fullName>
    </submittedName>
</protein>
<name>A0A923HCY4_9BURK</name>
<evidence type="ECO:0000313" key="3">
    <source>
        <dbReference type="EMBL" id="MBC3861706.1"/>
    </source>
</evidence>
<comment type="caution">
    <text evidence="3">The sequence shown here is derived from an EMBL/GenBank/DDBJ whole genome shotgun (WGS) entry which is preliminary data.</text>
</comment>
<feature type="repeat" description="TPR" evidence="1">
    <location>
        <begin position="144"/>
        <end position="177"/>
    </location>
</feature>
<accession>A0A923HCY4</accession>
<dbReference type="Gene3D" id="1.25.40.10">
    <property type="entry name" value="Tetratricopeptide repeat domain"/>
    <property type="match status" value="1"/>
</dbReference>
<evidence type="ECO:0000256" key="2">
    <source>
        <dbReference type="SAM" id="SignalP"/>
    </source>
</evidence>
<dbReference type="Pfam" id="PF13432">
    <property type="entry name" value="TPR_16"/>
    <property type="match status" value="1"/>
</dbReference>
<reference evidence="3" key="1">
    <citation type="submission" date="2020-08" db="EMBL/GenBank/DDBJ databases">
        <title>Novel species isolated from subtropical streams in China.</title>
        <authorList>
            <person name="Lu H."/>
        </authorList>
    </citation>
    <scope>NUCLEOTIDE SEQUENCE</scope>
    <source>
        <strain evidence="3">KACC 12607</strain>
    </source>
</reference>
<feature type="repeat" description="TPR" evidence="1">
    <location>
        <begin position="41"/>
        <end position="74"/>
    </location>
</feature>
<keyword evidence="4" id="KW-1185">Reference proteome</keyword>
<evidence type="ECO:0000313" key="4">
    <source>
        <dbReference type="Proteomes" id="UP000634011"/>
    </source>
</evidence>
<feature type="repeat" description="TPR" evidence="1">
    <location>
        <begin position="75"/>
        <end position="108"/>
    </location>
</feature>
<dbReference type="EMBL" id="JACOFV010000004">
    <property type="protein sequence ID" value="MBC3861706.1"/>
    <property type="molecule type" value="Genomic_DNA"/>
</dbReference>
<dbReference type="Proteomes" id="UP000634011">
    <property type="component" value="Unassembled WGS sequence"/>
</dbReference>
<evidence type="ECO:0000256" key="1">
    <source>
        <dbReference type="PROSITE-ProRule" id="PRU00339"/>
    </source>
</evidence>
<dbReference type="InterPro" id="IPR013360">
    <property type="entry name" value="Pilus_4_PilW"/>
</dbReference>
<dbReference type="Pfam" id="PF13181">
    <property type="entry name" value="TPR_8"/>
    <property type="match status" value="1"/>
</dbReference>
<keyword evidence="1" id="KW-0802">TPR repeat</keyword>
<dbReference type="NCBIfam" id="TIGR02521">
    <property type="entry name" value="type_IV_pilW"/>
    <property type="match status" value="1"/>
</dbReference>
<feature type="signal peptide" evidence="2">
    <location>
        <begin position="1"/>
        <end position="17"/>
    </location>
</feature>
<feature type="chain" id="PRO_5037483484" evidence="2">
    <location>
        <begin position="18"/>
        <end position="258"/>
    </location>
</feature>
<dbReference type="AlphaFoldDB" id="A0A923HCY4"/>
<dbReference type="PROSITE" id="PS51257">
    <property type="entry name" value="PROKAR_LIPOPROTEIN"/>
    <property type="match status" value="1"/>
</dbReference>
<dbReference type="PANTHER" id="PTHR44216:SF3">
    <property type="entry name" value="PROTEIN O-MANNOSYL-TRANSFERASE TMTC2"/>
    <property type="match status" value="1"/>
</dbReference>
<dbReference type="InterPro" id="IPR019734">
    <property type="entry name" value="TPR_rpt"/>
</dbReference>
<proteinExistence type="predicted"/>
<organism evidence="3 4">
    <name type="scientific">Undibacterium jejuense</name>
    <dbReference type="NCBI Taxonomy" id="1344949"/>
    <lineage>
        <taxon>Bacteria</taxon>
        <taxon>Pseudomonadati</taxon>
        <taxon>Pseudomonadota</taxon>
        <taxon>Betaproteobacteria</taxon>
        <taxon>Burkholderiales</taxon>
        <taxon>Oxalobacteraceae</taxon>
        <taxon>Undibacterium</taxon>
    </lineage>
</organism>